<evidence type="ECO:0000313" key="4">
    <source>
        <dbReference type="Proteomes" id="UP000726737"/>
    </source>
</evidence>
<keyword evidence="4" id="KW-1185">Reference proteome</keyword>
<sequence length="181" mass="19951">MSQQNLSNHQYDDDETDDYGYDRNTSNMTPQQRRQEERRRHAGQATAAGAAAALSRGGKGRAAHKKKSNKCKTIAWAALAVFVLAVAGVLIWYFAFYKKNLDKNSSGSNGGDVAKGPTVVTPNGTVIPNENYPLKRVFYGMAYVPLNAQLPGCFNTQQSVDDELKLLVQTTKRVRLYGTDC</sequence>
<feature type="region of interest" description="Disordered" evidence="1">
    <location>
        <begin position="1"/>
        <end position="64"/>
    </location>
</feature>
<name>A0A9P6TWK8_9FUNG</name>
<keyword evidence="2" id="KW-1133">Transmembrane helix</keyword>
<protein>
    <submittedName>
        <fullName evidence="3">Uncharacterized protein</fullName>
    </submittedName>
</protein>
<evidence type="ECO:0000313" key="3">
    <source>
        <dbReference type="EMBL" id="KAG0249659.1"/>
    </source>
</evidence>
<evidence type="ECO:0000256" key="2">
    <source>
        <dbReference type="SAM" id="Phobius"/>
    </source>
</evidence>
<dbReference type="OrthoDB" id="77201at2759"/>
<feature type="compositionally biased region" description="Low complexity" evidence="1">
    <location>
        <begin position="43"/>
        <end position="56"/>
    </location>
</feature>
<evidence type="ECO:0000256" key="1">
    <source>
        <dbReference type="SAM" id="MobiDB-lite"/>
    </source>
</evidence>
<dbReference type="Proteomes" id="UP000726737">
    <property type="component" value="Unassembled WGS sequence"/>
</dbReference>
<dbReference type="AlphaFoldDB" id="A0A9P6TWK8"/>
<keyword evidence="2" id="KW-0812">Transmembrane</keyword>
<gene>
    <name evidence="3" type="ORF">BG011_009048</name>
</gene>
<keyword evidence="2" id="KW-0472">Membrane</keyword>
<organism evidence="3 4">
    <name type="scientific">Mortierella polycephala</name>
    <dbReference type="NCBI Taxonomy" id="41804"/>
    <lineage>
        <taxon>Eukaryota</taxon>
        <taxon>Fungi</taxon>
        <taxon>Fungi incertae sedis</taxon>
        <taxon>Mucoromycota</taxon>
        <taxon>Mortierellomycotina</taxon>
        <taxon>Mortierellomycetes</taxon>
        <taxon>Mortierellales</taxon>
        <taxon>Mortierellaceae</taxon>
        <taxon>Mortierella</taxon>
    </lineage>
</organism>
<dbReference type="EMBL" id="JAAAJA010000785">
    <property type="protein sequence ID" value="KAG0249659.1"/>
    <property type="molecule type" value="Genomic_DNA"/>
</dbReference>
<feature type="transmembrane region" description="Helical" evidence="2">
    <location>
        <begin position="74"/>
        <end position="95"/>
    </location>
</feature>
<feature type="non-terminal residue" evidence="3">
    <location>
        <position position="181"/>
    </location>
</feature>
<accession>A0A9P6TWK8</accession>
<reference evidence="3" key="1">
    <citation type="journal article" date="2020" name="Fungal Divers.">
        <title>Resolving the Mortierellaceae phylogeny through synthesis of multi-gene phylogenetics and phylogenomics.</title>
        <authorList>
            <person name="Vandepol N."/>
            <person name="Liber J."/>
            <person name="Desiro A."/>
            <person name="Na H."/>
            <person name="Kennedy M."/>
            <person name="Barry K."/>
            <person name="Grigoriev I.V."/>
            <person name="Miller A.N."/>
            <person name="O'Donnell K."/>
            <person name="Stajich J.E."/>
            <person name="Bonito G."/>
        </authorList>
    </citation>
    <scope>NUCLEOTIDE SEQUENCE</scope>
    <source>
        <strain evidence="3">KOD948</strain>
    </source>
</reference>
<proteinExistence type="predicted"/>
<comment type="caution">
    <text evidence="3">The sequence shown here is derived from an EMBL/GenBank/DDBJ whole genome shotgun (WGS) entry which is preliminary data.</text>
</comment>